<dbReference type="Proteomes" id="UP000095287">
    <property type="component" value="Unplaced"/>
</dbReference>
<keyword evidence="2" id="KW-1185">Reference proteome</keyword>
<name>A0A1I8AT51_9BILA</name>
<dbReference type="WBParaSite" id="L893_g8907.t1">
    <property type="protein sequence ID" value="L893_g8907.t1"/>
    <property type="gene ID" value="L893_g8907"/>
</dbReference>
<keyword evidence="1" id="KW-1133">Transmembrane helix</keyword>
<accession>A0A1I8AT51</accession>
<evidence type="ECO:0000313" key="2">
    <source>
        <dbReference type="Proteomes" id="UP000095287"/>
    </source>
</evidence>
<evidence type="ECO:0000256" key="1">
    <source>
        <dbReference type="SAM" id="Phobius"/>
    </source>
</evidence>
<organism evidence="2 3">
    <name type="scientific">Steinernema glaseri</name>
    <dbReference type="NCBI Taxonomy" id="37863"/>
    <lineage>
        <taxon>Eukaryota</taxon>
        <taxon>Metazoa</taxon>
        <taxon>Ecdysozoa</taxon>
        <taxon>Nematoda</taxon>
        <taxon>Chromadorea</taxon>
        <taxon>Rhabditida</taxon>
        <taxon>Tylenchina</taxon>
        <taxon>Panagrolaimomorpha</taxon>
        <taxon>Strongyloidoidea</taxon>
        <taxon>Steinernematidae</taxon>
        <taxon>Steinernema</taxon>
    </lineage>
</organism>
<reference evidence="3" key="1">
    <citation type="submission" date="2016-11" db="UniProtKB">
        <authorList>
            <consortium name="WormBaseParasite"/>
        </authorList>
    </citation>
    <scope>IDENTIFICATION</scope>
</reference>
<proteinExistence type="predicted"/>
<sequence>MCNEEASYNVNEEKQLVCQQNSTSDLEDDTPPLRMEVWFNKTTYDRLYRCDYLNESRWRDYAVPHPISGYISIVLGVIYFVSATP</sequence>
<keyword evidence="1" id="KW-0472">Membrane</keyword>
<evidence type="ECO:0000313" key="3">
    <source>
        <dbReference type="WBParaSite" id="L893_g8907.t1"/>
    </source>
</evidence>
<keyword evidence="1" id="KW-0812">Transmembrane</keyword>
<protein>
    <submittedName>
        <fullName evidence="3">Neur_chan_LBD domain-containing protein</fullName>
    </submittedName>
</protein>
<feature type="transmembrane region" description="Helical" evidence="1">
    <location>
        <begin position="61"/>
        <end position="81"/>
    </location>
</feature>
<dbReference type="AlphaFoldDB" id="A0A1I8AT51"/>